<dbReference type="CDD" id="cd23659">
    <property type="entry name" value="USP_At3g01520-like"/>
    <property type="match status" value="2"/>
</dbReference>
<protein>
    <recommendedName>
        <fullName evidence="1">UspA domain-containing protein</fullName>
    </recommendedName>
</protein>
<name>A0ABN8LE90_9CNID</name>
<evidence type="ECO:0000313" key="3">
    <source>
        <dbReference type="Proteomes" id="UP001159427"/>
    </source>
</evidence>
<dbReference type="InterPro" id="IPR014729">
    <property type="entry name" value="Rossmann-like_a/b/a_fold"/>
</dbReference>
<comment type="caution">
    <text evidence="2">The sequence shown here is derived from an EMBL/GenBank/DDBJ whole genome shotgun (WGS) entry which is preliminary data.</text>
</comment>
<feature type="domain" description="UspA" evidence="1">
    <location>
        <begin position="120"/>
        <end position="243"/>
    </location>
</feature>
<dbReference type="SUPFAM" id="SSF52402">
    <property type="entry name" value="Adenine nucleotide alpha hydrolases-like"/>
    <property type="match status" value="2"/>
</dbReference>
<proteinExistence type="predicted"/>
<organism evidence="2 3">
    <name type="scientific">Porites evermanni</name>
    <dbReference type="NCBI Taxonomy" id="104178"/>
    <lineage>
        <taxon>Eukaryota</taxon>
        <taxon>Metazoa</taxon>
        <taxon>Cnidaria</taxon>
        <taxon>Anthozoa</taxon>
        <taxon>Hexacorallia</taxon>
        <taxon>Scleractinia</taxon>
        <taxon>Fungiina</taxon>
        <taxon>Poritidae</taxon>
        <taxon>Porites</taxon>
    </lineage>
</organism>
<dbReference type="InterPro" id="IPR006016">
    <property type="entry name" value="UspA"/>
</dbReference>
<evidence type="ECO:0000259" key="1">
    <source>
        <dbReference type="Pfam" id="PF00582"/>
    </source>
</evidence>
<dbReference type="PANTHER" id="PTHR46989">
    <property type="entry name" value="USP DOMAIN-CONTAINING PROTEIN"/>
    <property type="match status" value="1"/>
</dbReference>
<evidence type="ECO:0000313" key="2">
    <source>
        <dbReference type="EMBL" id="CAH3015408.1"/>
    </source>
</evidence>
<sequence length="252" mass="28196">MHKTVTIDYLSTLTDISDIQEADLKNLMEAAKEQAKVMLEKFEVKCGKNKIPVKTRIELGSPGEVICKVAKEENVTCILLGNRGLGAFRRTMLGSVSDHVVHHSRCPVIIVPPRRYADRFRQAEDQVVFVHVYEAAITPPPTFAHTTSLPSREEWELMHLKAERKAKEMLAKYEKKCIAKKLPYKTIYAHGPIGDVICAAGNKVNAEYIVLGNRGLGTIRRTILGSVCDYVTKHMNVPVLMVPTTAENNNSR</sequence>
<reference evidence="2 3" key="1">
    <citation type="submission" date="2022-05" db="EMBL/GenBank/DDBJ databases">
        <authorList>
            <consortium name="Genoscope - CEA"/>
            <person name="William W."/>
        </authorList>
    </citation>
    <scope>NUCLEOTIDE SEQUENCE [LARGE SCALE GENOMIC DNA]</scope>
</reference>
<feature type="domain" description="UspA" evidence="1">
    <location>
        <begin position="25"/>
        <end position="112"/>
    </location>
</feature>
<dbReference type="PANTHER" id="PTHR46989:SF3">
    <property type="entry name" value="USPA DOMAIN-CONTAINING PROTEIN"/>
    <property type="match status" value="1"/>
</dbReference>
<dbReference type="PRINTS" id="PR01438">
    <property type="entry name" value="UNVRSLSTRESS"/>
</dbReference>
<keyword evidence="3" id="KW-1185">Reference proteome</keyword>
<dbReference type="Proteomes" id="UP001159427">
    <property type="component" value="Unassembled WGS sequence"/>
</dbReference>
<accession>A0ABN8LE90</accession>
<dbReference type="Gene3D" id="3.40.50.620">
    <property type="entry name" value="HUPs"/>
    <property type="match status" value="2"/>
</dbReference>
<gene>
    <name evidence="2" type="ORF">PEVE_00016478</name>
</gene>
<dbReference type="EMBL" id="CALNXI010000023">
    <property type="protein sequence ID" value="CAH3015408.1"/>
    <property type="molecule type" value="Genomic_DNA"/>
</dbReference>
<dbReference type="Pfam" id="PF00582">
    <property type="entry name" value="Usp"/>
    <property type="match status" value="2"/>
</dbReference>
<dbReference type="InterPro" id="IPR006015">
    <property type="entry name" value="Universal_stress_UspA"/>
</dbReference>